<proteinExistence type="inferred from homology"/>
<name>A0ABV7N653_9STAP</name>
<dbReference type="InterPro" id="IPR003754">
    <property type="entry name" value="4pyrrol_synth_uPrphyn_synth"/>
</dbReference>
<evidence type="ECO:0000256" key="9">
    <source>
        <dbReference type="RuleBase" id="RU366031"/>
    </source>
</evidence>
<protein>
    <recommendedName>
        <fullName evidence="7 9">Uroporphyrinogen-III synthase</fullName>
        <ecNumber evidence="3 9">4.2.1.75</ecNumber>
    </recommendedName>
</protein>
<dbReference type="PANTHER" id="PTHR38042:SF1">
    <property type="entry name" value="UROPORPHYRINOGEN-III SYNTHASE, CHLOROPLASTIC"/>
    <property type="match status" value="1"/>
</dbReference>
<evidence type="ECO:0000256" key="2">
    <source>
        <dbReference type="ARBA" id="ARBA00008133"/>
    </source>
</evidence>
<sequence length="233" mass="26228">MRHSKPVVIMTQSRPIESDSDVLSLVHAPLIATEKLPFDREVLGYRYDWLILTSRNAVEHFLPYIETVQFNKLATIGRKTSERLEQEGLQIHFEPRDYSQEGFLSDFPVEEGMRILYPASAQARPLLYDHLVAKGCDVEKFALYQPVANRESKEKISKLLSQSPDAITFSSPSGVRAFMKWFSPEDLGNITVSAIGQVTADALKAHGVHAIQPDKETVEDMVKQLESRIDGGI</sequence>
<organism evidence="11 12">
    <name type="scientific">Salinicoccus sesuvii</name>
    <dbReference type="NCBI Taxonomy" id="868281"/>
    <lineage>
        <taxon>Bacteria</taxon>
        <taxon>Bacillati</taxon>
        <taxon>Bacillota</taxon>
        <taxon>Bacilli</taxon>
        <taxon>Bacillales</taxon>
        <taxon>Staphylococcaceae</taxon>
        <taxon>Salinicoccus</taxon>
    </lineage>
</organism>
<reference evidence="12" key="1">
    <citation type="journal article" date="2019" name="Int. J. Syst. Evol. Microbiol.">
        <title>The Global Catalogue of Microorganisms (GCM) 10K type strain sequencing project: providing services to taxonomists for standard genome sequencing and annotation.</title>
        <authorList>
            <consortium name="The Broad Institute Genomics Platform"/>
            <consortium name="The Broad Institute Genome Sequencing Center for Infectious Disease"/>
            <person name="Wu L."/>
            <person name="Ma J."/>
        </authorList>
    </citation>
    <scope>NUCLEOTIDE SEQUENCE [LARGE SCALE GENOMIC DNA]</scope>
    <source>
        <strain evidence="12">CCM 7756</strain>
    </source>
</reference>
<dbReference type="InterPro" id="IPR036108">
    <property type="entry name" value="4pyrrol_syn_uPrphyn_synt_sf"/>
</dbReference>
<comment type="function">
    <text evidence="6 9">Catalyzes cyclization of the linear tetrapyrrole, hydroxymethylbilane, to the macrocyclic uroporphyrinogen III.</text>
</comment>
<keyword evidence="4 9" id="KW-0456">Lyase</keyword>
<dbReference type="CDD" id="cd06578">
    <property type="entry name" value="HemD"/>
    <property type="match status" value="1"/>
</dbReference>
<evidence type="ECO:0000313" key="11">
    <source>
        <dbReference type="EMBL" id="MFC3388323.1"/>
    </source>
</evidence>
<comment type="pathway">
    <text evidence="1 9">Porphyrin-containing compound metabolism; protoporphyrin-IX biosynthesis; coproporphyrinogen-III from 5-aminolevulinate: step 3/4.</text>
</comment>
<dbReference type="PANTHER" id="PTHR38042">
    <property type="entry name" value="UROPORPHYRINOGEN-III SYNTHASE, CHLOROPLASTIC"/>
    <property type="match status" value="1"/>
</dbReference>
<evidence type="ECO:0000256" key="1">
    <source>
        <dbReference type="ARBA" id="ARBA00004772"/>
    </source>
</evidence>
<evidence type="ECO:0000256" key="7">
    <source>
        <dbReference type="ARBA" id="ARBA00040167"/>
    </source>
</evidence>
<dbReference type="EMBL" id="JBHRVQ010000001">
    <property type="protein sequence ID" value="MFC3388323.1"/>
    <property type="molecule type" value="Genomic_DNA"/>
</dbReference>
<dbReference type="EC" id="4.2.1.75" evidence="3 9"/>
<dbReference type="SUPFAM" id="SSF69618">
    <property type="entry name" value="HemD-like"/>
    <property type="match status" value="1"/>
</dbReference>
<evidence type="ECO:0000313" key="12">
    <source>
        <dbReference type="Proteomes" id="UP001595637"/>
    </source>
</evidence>
<accession>A0ABV7N653</accession>
<comment type="catalytic activity">
    <reaction evidence="8 9">
        <text>hydroxymethylbilane = uroporphyrinogen III + H2O</text>
        <dbReference type="Rhea" id="RHEA:18965"/>
        <dbReference type="ChEBI" id="CHEBI:15377"/>
        <dbReference type="ChEBI" id="CHEBI:57308"/>
        <dbReference type="ChEBI" id="CHEBI:57845"/>
        <dbReference type="EC" id="4.2.1.75"/>
    </reaction>
</comment>
<comment type="similarity">
    <text evidence="2 9">Belongs to the uroporphyrinogen-III synthase family.</text>
</comment>
<evidence type="ECO:0000256" key="8">
    <source>
        <dbReference type="ARBA" id="ARBA00048617"/>
    </source>
</evidence>
<keyword evidence="5 9" id="KW-0627">Porphyrin biosynthesis</keyword>
<dbReference type="Gene3D" id="3.40.50.10090">
    <property type="match status" value="2"/>
</dbReference>
<evidence type="ECO:0000259" key="10">
    <source>
        <dbReference type="Pfam" id="PF02602"/>
    </source>
</evidence>
<evidence type="ECO:0000256" key="6">
    <source>
        <dbReference type="ARBA" id="ARBA00037589"/>
    </source>
</evidence>
<gene>
    <name evidence="11" type="ORF">ACFOEO_07055</name>
</gene>
<feature type="domain" description="Tetrapyrrole biosynthesis uroporphyrinogen III synthase" evidence="10">
    <location>
        <begin position="26"/>
        <end position="222"/>
    </location>
</feature>
<dbReference type="RefSeq" id="WP_380653623.1">
    <property type="nucleotide sequence ID" value="NZ_JBHRVQ010000001.1"/>
</dbReference>
<dbReference type="Pfam" id="PF02602">
    <property type="entry name" value="HEM4"/>
    <property type="match status" value="1"/>
</dbReference>
<evidence type="ECO:0000256" key="5">
    <source>
        <dbReference type="ARBA" id="ARBA00023244"/>
    </source>
</evidence>
<comment type="caution">
    <text evidence="11">The sequence shown here is derived from an EMBL/GenBank/DDBJ whole genome shotgun (WGS) entry which is preliminary data.</text>
</comment>
<dbReference type="Proteomes" id="UP001595637">
    <property type="component" value="Unassembled WGS sequence"/>
</dbReference>
<evidence type="ECO:0000256" key="4">
    <source>
        <dbReference type="ARBA" id="ARBA00023239"/>
    </source>
</evidence>
<keyword evidence="12" id="KW-1185">Reference proteome</keyword>
<dbReference type="InterPro" id="IPR039793">
    <property type="entry name" value="UROS/Hem4"/>
</dbReference>
<evidence type="ECO:0000256" key="3">
    <source>
        <dbReference type="ARBA" id="ARBA00013109"/>
    </source>
</evidence>